<dbReference type="PANTHER" id="PTHR42891:SF1">
    <property type="entry name" value="D-GLYCERO-BETA-D-MANNO-HEPTOSE-1,7-BISPHOSPHATE 7-PHOSPHATASE"/>
    <property type="match status" value="1"/>
</dbReference>
<evidence type="ECO:0000256" key="8">
    <source>
        <dbReference type="PIRSR" id="PIRSR004682-1"/>
    </source>
</evidence>
<dbReference type="NCBIfam" id="TIGR00213">
    <property type="entry name" value="GmhB_yaeD"/>
    <property type="match status" value="1"/>
</dbReference>
<keyword evidence="2 7" id="KW-0963">Cytoplasm</keyword>
<keyword evidence="5 7" id="KW-0119">Carbohydrate metabolism</keyword>
<dbReference type="InterPro" id="IPR006549">
    <property type="entry name" value="HAD-SF_hydro_IIIA"/>
</dbReference>
<feature type="binding site" evidence="11">
    <location>
        <position position="108"/>
    </location>
    <ligand>
        <name>Zn(2+)</name>
        <dbReference type="ChEBI" id="CHEBI:29105"/>
    </ligand>
</feature>
<dbReference type="NCBIfam" id="TIGR01662">
    <property type="entry name" value="HAD-SF-IIIA"/>
    <property type="match status" value="1"/>
</dbReference>
<feature type="binding site" evidence="9">
    <location>
        <begin position="54"/>
        <end position="57"/>
    </location>
    <ligand>
        <name>substrate</name>
    </ligand>
</feature>
<feature type="site" description="Stabilizes the phosphoryl group" evidence="10">
    <location>
        <position position="112"/>
    </location>
</feature>
<dbReference type="CDD" id="cd07503">
    <property type="entry name" value="HAD_HisB-N"/>
    <property type="match status" value="1"/>
</dbReference>
<dbReference type="GO" id="GO:0016791">
    <property type="term" value="F:phosphatase activity"/>
    <property type="evidence" value="ECO:0007669"/>
    <property type="project" value="InterPro"/>
</dbReference>
<dbReference type="GO" id="GO:0046872">
    <property type="term" value="F:metal ion binding"/>
    <property type="evidence" value="ECO:0007669"/>
    <property type="project" value="UniProtKB-KW"/>
</dbReference>
<organism evidence="12 13">
    <name type="scientific">Solidesulfovibrio magneticus str. Maddingley MBC34</name>
    <dbReference type="NCBI Taxonomy" id="1206767"/>
    <lineage>
        <taxon>Bacteria</taxon>
        <taxon>Pseudomonadati</taxon>
        <taxon>Thermodesulfobacteriota</taxon>
        <taxon>Desulfovibrionia</taxon>
        <taxon>Desulfovibrionales</taxon>
        <taxon>Desulfovibrionaceae</taxon>
        <taxon>Solidesulfovibrio</taxon>
    </lineage>
</organism>
<feature type="binding site" evidence="9">
    <location>
        <position position="138"/>
    </location>
    <ligand>
        <name>substrate</name>
    </ligand>
</feature>
<dbReference type="EMBL" id="ALAO01000222">
    <property type="protein sequence ID" value="EKO38695.1"/>
    <property type="molecule type" value="Genomic_DNA"/>
</dbReference>
<dbReference type="GO" id="GO:0005737">
    <property type="term" value="C:cytoplasm"/>
    <property type="evidence" value="ECO:0007669"/>
    <property type="project" value="UniProtKB-SubCell"/>
</dbReference>
<dbReference type="EC" id="3.1.3.-" evidence="7"/>
<dbReference type="Pfam" id="PF13242">
    <property type="entry name" value="Hydrolase_like"/>
    <property type="match status" value="1"/>
</dbReference>
<evidence type="ECO:0000256" key="6">
    <source>
        <dbReference type="ARBA" id="ARBA00031828"/>
    </source>
</evidence>
<reference evidence="12 13" key="1">
    <citation type="submission" date="2012-07" db="EMBL/GenBank/DDBJ databases">
        <title>Draft genome sequence of Desulfovibrio magneticus str. Maddingley MBC34 obtained from a metagenomic sequence of a methanogenic enrichment isolated from coal-seam formation water in Victoria, Australia.</title>
        <authorList>
            <person name="Greenfield P."/>
            <person name="Hendry P."/>
            <person name="Li D."/>
            <person name="Rosewarne C.P."/>
            <person name="Tran-Dinh N."/>
            <person name="Elbourne L.D.H."/>
            <person name="Paulsen I.T."/>
            <person name="Midgley D.J."/>
        </authorList>
    </citation>
    <scope>NUCLEOTIDE SEQUENCE [LARGE SCALE GENOMIC DNA]</scope>
    <source>
        <strain evidence="13">Maddingley MBC34</strain>
    </source>
</reference>
<evidence type="ECO:0000256" key="4">
    <source>
        <dbReference type="ARBA" id="ARBA00022801"/>
    </source>
</evidence>
<keyword evidence="11" id="KW-0862">Zinc</keyword>
<feature type="active site" description="Nucleophile" evidence="8">
    <location>
        <position position="12"/>
    </location>
</feature>
<evidence type="ECO:0000256" key="5">
    <source>
        <dbReference type="ARBA" id="ARBA00023277"/>
    </source>
</evidence>
<dbReference type="InterPro" id="IPR006543">
    <property type="entry name" value="Histidinol-phos"/>
</dbReference>
<dbReference type="PANTHER" id="PTHR42891">
    <property type="entry name" value="D-GLYCERO-BETA-D-MANNO-HEPTOSE-1,7-BISPHOSPHATE 7-PHOSPHATASE"/>
    <property type="match status" value="1"/>
</dbReference>
<feature type="binding site" evidence="9">
    <location>
        <begin position="111"/>
        <end position="112"/>
    </location>
    <ligand>
        <name>substrate</name>
    </ligand>
</feature>
<evidence type="ECO:0000256" key="2">
    <source>
        <dbReference type="ARBA" id="ARBA00022490"/>
    </source>
</evidence>
<proteinExistence type="inferred from homology"/>
<comment type="similarity">
    <text evidence="7">Belongs to the gmhB family.</text>
</comment>
<keyword evidence="4 7" id="KW-0378">Hydrolase</keyword>
<evidence type="ECO:0000256" key="1">
    <source>
        <dbReference type="ARBA" id="ARBA00004496"/>
    </source>
</evidence>
<evidence type="ECO:0000313" key="12">
    <source>
        <dbReference type="EMBL" id="EKO38695.1"/>
    </source>
</evidence>
<evidence type="ECO:0000256" key="10">
    <source>
        <dbReference type="PIRSR" id="PIRSR004682-3"/>
    </source>
</evidence>
<dbReference type="InterPro" id="IPR036412">
    <property type="entry name" value="HAD-like_sf"/>
</dbReference>
<dbReference type="Gene3D" id="3.40.50.1000">
    <property type="entry name" value="HAD superfamily/HAD-like"/>
    <property type="match status" value="1"/>
</dbReference>
<feature type="binding site" evidence="11">
    <location>
        <position position="138"/>
    </location>
    <ligand>
        <name>Mg(2+)</name>
        <dbReference type="ChEBI" id="CHEBI:18420"/>
    </ligand>
</feature>
<keyword evidence="11" id="KW-0460">Magnesium</keyword>
<dbReference type="NCBIfam" id="TIGR01656">
    <property type="entry name" value="Histidinol-ppas"/>
    <property type="match status" value="1"/>
</dbReference>
<feature type="binding site" evidence="11">
    <location>
        <position position="12"/>
    </location>
    <ligand>
        <name>Mg(2+)</name>
        <dbReference type="ChEBI" id="CHEBI:18420"/>
    </ligand>
</feature>
<dbReference type="PIRSF" id="PIRSF004682">
    <property type="entry name" value="GmhB"/>
    <property type="match status" value="1"/>
</dbReference>
<feature type="binding site" evidence="11">
    <location>
        <position position="93"/>
    </location>
    <ligand>
        <name>Zn(2+)</name>
        <dbReference type="ChEBI" id="CHEBI:29105"/>
    </ligand>
</feature>
<name>K6GP18_9BACT</name>
<feature type="active site" description="Proton donor" evidence="8">
    <location>
        <position position="14"/>
    </location>
</feature>
<dbReference type="Proteomes" id="UP000006272">
    <property type="component" value="Unassembled WGS sequence"/>
</dbReference>
<evidence type="ECO:0000256" key="3">
    <source>
        <dbReference type="ARBA" id="ARBA00022723"/>
    </source>
</evidence>
<dbReference type="SUPFAM" id="SSF56784">
    <property type="entry name" value="HAD-like"/>
    <property type="match status" value="1"/>
</dbReference>
<accession>K6GP18</accession>
<feature type="site" description="Stabilizes the phosphoryl group" evidence="10">
    <location>
        <position position="54"/>
    </location>
</feature>
<evidence type="ECO:0000256" key="7">
    <source>
        <dbReference type="PIRNR" id="PIRNR004682"/>
    </source>
</evidence>
<feature type="binding site" evidence="9">
    <location>
        <begin position="20"/>
        <end position="23"/>
    </location>
    <ligand>
        <name>substrate</name>
    </ligand>
</feature>
<feature type="binding site" evidence="9">
    <location>
        <begin position="12"/>
        <end position="14"/>
    </location>
    <ligand>
        <name>substrate</name>
    </ligand>
</feature>
<comment type="subcellular location">
    <subcellularLocation>
        <location evidence="1 7">Cytoplasm</location>
    </subcellularLocation>
</comment>
<dbReference type="AlphaFoldDB" id="K6GP18"/>
<evidence type="ECO:0000256" key="11">
    <source>
        <dbReference type="PIRSR" id="PIRSR004682-4"/>
    </source>
</evidence>
<dbReference type="GO" id="GO:0005975">
    <property type="term" value="P:carbohydrate metabolic process"/>
    <property type="evidence" value="ECO:0007669"/>
    <property type="project" value="InterPro"/>
</dbReference>
<gene>
    <name evidence="12" type="ORF">B193_2602</name>
</gene>
<comment type="cofactor">
    <cofactor evidence="11">
        <name>Mg(2+)</name>
        <dbReference type="ChEBI" id="CHEBI:18420"/>
    </cofactor>
</comment>
<protein>
    <recommendedName>
        <fullName evidence="6 7">D,D-heptose 1,7-bisphosphate phosphatase</fullName>
        <ecNumber evidence="7">3.1.3.-</ecNumber>
    </recommendedName>
</protein>
<comment type="caution">
    <text evidence="12">The sequence shown here is derived from an EMBL/GenBank/DDBJ whole genome shotgun (WGS) entry which is preliminary data.</text>
</comment>
<feature type="binding site" evidence="11">
    <location>
        <position position="137"/>
    </location>
    <ligand>
        <name>Mg(2+)</name>
        <dbReference type="ChEBI" id="CHEBI:18420"/>
    </ligand>
</feature>
<feature type="binding site" evidence="11">
    <location>
        <position position="110"/>
    </location>
    <ligand>
        <name>Zn(2+)</name>
        <dbReference type="ChEBI" id="CHEBI:29105"/>
    </ligand>
</feature>
<evidence type="ECO:0000313" key="13">
    <source>
        <dbReference type="Proteomes" id="UP000006272"/>
    </source>
</evidence>
<dbReference type="InterPro" id="IPR004446">
    <property type="entry name" value="Heptose_bisP_phosphatase"/>
</dbReference>
<evidence type="ECO:0000256" key="9">
    <source>
        <dbReference type="PIRSR" id="PIRSR004682-2"/>
    </source>
</evidence>
<feature type="binding site" evidence="11">
    <location>
        <position position="95"/>
    </location>
    <ligand>
        <name>Zn(2+)</name>
        <dbReference type="ChEBI" id="CHEBI:29105"/>
    </ligand>
</feature>
<feature type="site" description="Stabilizes the phosphoryl group" evidence="10">
    <location>
        <position position="111"/>
    </location>
</feature>
<dbReference type="InterPro" id="IPR023214">
    <property type="entry name" value="HAD_sf"/>
</dbReference>
<sequence>MTNKGRPAVFFDRDGVLNHDAGYVHSPEAFVWTDEAVAAVRHVNDAGWLAIVVTNQSGIARGYYGPEEVGRLHRWMQDELRRHGAHIDAYYYCPHHVDGLKAELAVECSCRKPQPGMLLAAMDDWGVDGERSLLIGDKASDLEAARRAGIRGYLYKGGSLLRLVREAMAAAGPPRHTTTCSNTSSTP</sequence>
<dbReference type="PATRIC" id="fig|1206767.3.peg.2549"/>
<keyword evidence="3 11" id="KW-0479">Metal-binding</keyword>
<feature type="binding site" evidence="11">
    <location>
        <position position="14"/>
    </location>
    <ligand>
        <name>Mg(2+)</name>
        <dbReference type="ChEBI" id="CHEBI:18420"/>
    </ligand>
</feature>
<comment type="cofactor">
    <cofactor evidence="11">
        <name>Zn(2+)</name>
        <dbReference type="ChEBI" id="CHEBI:29105"/>
    </cofactor>
</comment>